<dbReference type="SUPFAM" id="SSF89733">
    <property type="entry name" value="L-sulfolactate dehydrogenase-like"/>
    <property type="match status" value="1"/>
</dbReference>
<dbReference type="PANTHER" id="PTHR11091">
    <property type="entry name" value="OXIDOREDUCTASE-RELATED"/>
    <property type="match status" value="1"/>
</dbReference>
<dbReference type="NCBIfam" id="NF009750">
    <property type="entry name" value="PRK13260.1"/>
    <property type="match status" value="1"/>
</dbReference>
<reference evidence="2 3" key="1">
    <citation type="submission" date="2017-05" db="EMBL/GenBank/DDBJ databases">
        <authorList>
            <person name="Varghese N."/>
            <person name="Submissions S."/>
        </authorList>
    </citation>
    <scope>NUCLEOTIDE SEQUENCE [LARGE SCALE GENOMIC DNA]</scope>
    <source>
        <strain evidence="2 3">DSM 21194</strain>
    </source>
</reference>
<evidence type="ECO:0000313" key="3">
    <source>
        <dbReference type="Proteomes" id="UP000317593"/>
    </source>
</evidence>
<dbReference type="Gene3D" id="1.10.1530.10">
    <property type="match status" value="1"/>
</dbReference>
<organism evidence="2 3">
    <name type="scientific">Fodinibius sediminis</name>
    <dbReference type="NCBI Taxonomy" id="1214077"/>
    <lineage>
        <taxon>Bacteria</taxon>
        <taxon>Pseudomonadati</taxon>
        <taxon>Balneolota</taxon>
        <taxon>Balneolia</taxon>
        <taxon>Balneolales</taxon>
        <taxon>Balneolaceae</taxon>
        <taxon>Fodinibius</taxon>
    </lineage>
</organism>
<dbReference type="Gene3D" id="3.30.1370.60">
    <property type="entry name" value="Hypothetical oxidoreductase yiak, domain 2"/>
    <property type="match status" value="1"/>
</dbReference>
<keyword evidence="3" id="KW-1185">Reference proteome</keyword>
<dbReference type="EMBL" id="FXTH01000009">
    <property type="protein sequence ID" value="SMO68897.1"/>
    <property type="molecule type" value="Genomic_DNA"/>
</dbReference>
<keyword evidence="1" id="KW-0560">Oxidoreductase</keyword>
<protein>
    <submittedName>
        <fullName evidence="2">3-dehydro-L-gulonate 2-dehydrogenase</fullName>
    </submittedName>
</protein>
<name>A0A521DB01_9BACT</name>
<dbReference type="GO" id="GO:0016491">
    <property type="term" value="F:oxidoreductase activity"/>
    <property type="evidence" value="ECO:0007669"/>
    <property type="project" value="UniProtKB-KW"/>
</dbReference>
<accession>A0A521DB01</accession>
<dbReference type="InterPro" id="IPR003767">
    <property type="entry name" value="Malate/L-lactate_DH-like"/>
</dbReference>
<evidence type="ECO:0000313" key="2">
    <source>
        <dbReference type="EMBL" id="SMO68897.1"/>
    </source>
</evidence>
<dbReference type="InterPro" id="IPR043143">
    <property type="entry name" value="Mal/L-sulf/L-lact_DH-like_NADP"/>
</dbReference>
<dbReference type="RefSeq" id="WP_221930016.1">
    <property type="nucleotide sequence ID" value="NZ_FXTH01000009.1"/>
</dbReference>
<gene>
    <name evidence="2" type="ORF">SAMN06265218_109115</name>
</gene>
<dbReference type="InterPro" id="IPR036111">
    <property type="entry name" value="Mal/L-sulfo/L-lacto_DH-like_sf"/>
</dbReference>
<proteinExistence type="predicted"/>
<evidence type="ECO:0000256" key="1">
    <source>
        <dbReference type="ARBA" id="ARBA00023002"/>
    </source>
</evidence>
<dbReference type="InterPro" id="IPR043144">
    <property type="entry name" value="Mal/L-sulf/L-lact_DH-like_ah"/>
</dbReference>
<dbReference type="Pfam" id="PF02615">
    <property type="entry name" value="Ldh_2"/>
    <property type="match status" value="1"/>
</dbReference>
<sequence length="336" mass="37872">MLRIPFEEIKQTLVTILEKYDFSPAKTKIIAETHTQSSCDGVYSHGLNRFPLFIEYVEKGLIDITAEPEKVASFGTMERWDGRMGPGVTNAHHCMERALELAKDHTLGAVALRNTNHWMRGGTYGWKAVNKGMIAICFTNTTPNMPPWGGKESRIGNNPFIIAIPRSRGHVVLDMSMSQFSFGKIHNYKLNNEQLPFPGGWDEQGNLTRDPKKILARERGLPIGYWKGSALSMVLDMLAALLSDGKSTREIGSKEYETGISQVFLCIDPAKFSDGNLKDQLLDNIIDYVHDVPPMNKGDHTYYPGERTLATRKEQLKNGIRVSEEIWETINQLKDQ</sequence>
<dbReference type="AlphaFoldDB" id="A0A521DB01"/>
<dbReference type="PANTHER" id="PTHR11091:SF3">
    <property type="entry name" value="2,3-DIKETO-L-GULONATE REDUCTASE"/>
    <property type="match status" value="1"/>
</dbReference>
<dbReference type="Proteomes" id="UP000317593">
    <property type="component" value="Unassembled WGS sequence"/>
</dbReference>